<dbReference type="InterPro" id="IPR006047">
    <property type="entry name" value="GH13_cat_dom"/>
</dbReference>
<protein>
    <recommendedName>
        <fullName evidence="4 10">4-alpha-glucanotransferase</fullName>
        <ecNumber evidence="3 10">2.4.1.25</ecNumber>
    </recommendedName>
    <alternativeName>
        <fullName evidence="8 10">Amylomaltase</fullName>
    </alternativeName>
    <alternativeName>
        <fullName evidence="9 10">Disproportionating enzyme</fullName>
    </alternativeName>
</protein>
<evidence type="ECO:0000256" key="10">
    <source>
        <dbReference type="RuleBase" id="RU361207"/>
    </source>
</evidence>
<dbReference type="NCBIfam" id="NF011080">
    <property type="entry name" value="PRK14508.1-3"/>
    <property type="match status" value="1"/>
</dbReference>
<dbReference type="NCBIfam" id="TIGR00217">
    <property type="entry name" value="malQ"/>
    <property type="match status" value="1"/>
</dbReference>
<evidence type="ECO:0000256" key="7">
    <source>
        <dbReference type="ARBA" id="ARBA00023277"/>
    </source>
</evidence>
<comment type="caution">
    <text evidence="12">The sequence shown here is derived from an EMBL/GenBank/DDBJ whole genome shotgun (WGS) entry which is preliminary data.</text>
</comment>
<evidence type="ECO:0000256" key="3">
    <source>
        <dbReference type="ARBA" id="ARBA00012560"/>
    </source>
</evidence>
<evidence type="ECO:0000313" key="12">
    <source>
        <dbReference type="EMBL" id="GAA4087243.1"/>
    </source>
</evidence>
<comment type="similarity">
    <text evidence="2 10">Belongs to the disproportionating enzyme family.</text>
</comment>
<dbReference type="Pfam" id="PF00128">
    <property type="entry name" value="Alpha-amylase"/>
    <property type="match status" value="1"/>
</dbReference>
<evidence type="ECO:0000259" key="11">
    <source>
        <dbReference type="SMART" id="SM00642"/>
    </source>
</evidence>
<organism evidence="12 13">
    <name type="scientific">Mucilaginibacter panaciglaebae</name>
    <dbReference type="NCBI Taxonomy" id="502331"/>
    <lineage>
        <taxon>Bacteria</taxon>
        <taxon>Pseudomonadati</taxon>
        <taxon>Bacteroidota</taxon>
        <taxon>Sphingobacteriia</taxon>
        <taxon>Sphingobacteriales</taxon>
        <taxon>Sphingobacteriaceae</taxon>
        <taxon>Mucilaginibacter</taxon>
    </lineage>
</organism>
<keyword evidence="6 10" id="KW-0808">Transferase</keyword>
<evidence type="ECO:0000256" key="4">
    <source>
        <dbReference type="ARBA" id="ARBA00020295"/>
    </source>
</evidence>
<evidence type="ECO:0000313" key="13">
    <source>
        <dbReference type="Proteomes" id="UP001500841"/>
    </source>
</evidence>
<proteinExistence type="inferred from homology"/>
<comment type="catalytic activity">
    <reaction evidence="1 10">
        <text>Transfers a segment of a (1-&gt;4)-alpha-D-glucan to a new position in an acceptor, which may be glucose or a (1-&gt;4)-alpha-D-glucan.</text>
        <dbReference type="EC" id="2.4.1.25"/>
    </reaction>
</comment>
<dbReference type="Gene3D" id="1.10.10.470">
    <property type="entry name" value="Maltooligosyl trehalose synthase, domain 4"/>
    <property type="match status" value="1"/>
</dbReference>
<dbReference type="EC" id="2.4.1.25" evidence="3 10"/>
<reference evidence="13" key="1">
    <citation type="journal article" date="2019" name="Int. J. Syst. Evol. Microbiol.">
        <title>The Global Catalogue of Microorganisms (GCM) 10K type strain sequencing project: providing services to taxonomists for standard genome sequencing and annotation.</title>
        <authorList>
            <consortium name="The Broad Institute Genomics Platform"/>
            <consortium name="The Broad Institute Genome Sequencing Center for Infectious Disease"/>
            <person name="Wu L."/>
            <person name="Ma J."/>
        </authorList>
    </citation>
    <scope>NUCLEOTIDE SEQUENCE [LARGE SCALE GENOMIC DNA]</scope>
    <source>
        <strain evidence="13">JCM 17085</strain>
    </source>
</reference>
<dbReference type="Gene3D" id="3.30.1590.10">
    <property type="entry name" value="Maltooligosyl trehalose synthase, domain 2"/>
    <property type="match status" value="1"/>
</dbReference>
<evidence type="ECO:0000256" key="2">
    <source>
        <dbReference type="ARBA" id="ARBA00005684"/>
    </source>
</evidence>
<sequence>MFNPISTYRIQFHKDFTFKHLKEIIPYLHGLGIKTLYASPIFEATPGSMHGYDVVNPLNINPEVGTLDELRDISRSLKKLDINWLQDIVPNHMAYHPNNPWLMDVLEKGRNSTYASFFDIEWESEIYDGRIMVPFLGLPFDEAIDQKQIQLEKKDSKLWFIYFDQRYPVKVESLEKFTSAYIKKVNNDTRLLKDIAISQAYQLCHWQETDRQINFRRFFTVNGLICLNMQDEEVFKQYHQLIRQLLDEGVFQGLRVDHIDGLYDPQGYLKRLHELAGPETYITVEKILEAGEAFPQDWAVQGNTGYDFLAIANNLFTQPKSERIFTAQYQLLTDKKENIRRSTLEKKAYILKQHMAGELENLYQLFKGLNLADLKELENVDDQLKEAIAQVLIYCPVYRFYGNQLPLNNAEAKEIKALFDTVSKARAPINNALQLLREVLLERTKKGNTDYNQRALHFYQRCMQFTGPLMAKGVEDTLMYTFNRFIGHNEVGDSPILFGFLPDDFHRVMIDRQRTWPLSVNATSTHDTKRGEDVRARLNVLTDIPDEWFDQLKLWGMPPEIDKNDAYFIYQSLVGAHPMPQNNDGDFTQRLQEYLVKALREGKQSSDWAKPNEAYEEAVKKFIADLLNKKGKFTKSFAAFHQRVSDFGIVNSLSQVLLKFTCPGVPDMYQGCELWDLSLVDPDNRRPVDYRQRNTYLKHEQLYDESFWQQLWESRYNGQIKLCLTQRLLALRAADAEAFAQGDYLPLNITGKYKNNIIAFARQFGGNWYVIVVPLHPAAIGVDGAEPLAFDWEDTAVVLPEAAPRSWQNLLSTAKGYTVTDALTIKELIKGLPVALIKLEQSNDRGAGILMHITSLPSAFGAGDIGPQAYRFIDLLFESGQRYWQMLPVNPVDKGAGYSPYSASSSMAGNTMLISPELLVNDGWLNDDDVQVNLPSTHRAEFDKVVAVKAELFAKGYQRFTETVDVQDKFEQFKSSEAYWLDDFALYQVLKQINKNKPWYEWPQNLKKRDIAAIKKIKEQHAEAIDQEKWLQYVFNSQWRALKAYAKKKGVTLFGDMPFYISYDSVDVWANPEFFKLDKQGKITGIAGVPPDYFSAEGQLWGMPVYNWEVLKKDNYNWWLQRICKNLEYFDLIRLDHFRAFSSYWEVPGGERTAINGKWMPGPGADLFNKIKDELGRLPFVAEDLGDIDEAVYKLRDQFGLPGMKVLQFAFGNDMPQSDHIPHNYTANSFAYTGTHDNNTLKGWYTQDIMAQGRESINRYAGQKLSEKNICTVFARLCYGSVAGVAILPVQDVLELDGEHRMNMPASAEGNWTWRATENQLDKKLTKRLGELTLLYNR</sequence>
<evidence type="ECO:0000256" key="9">
    <source>
        <dbReference type="ARBA" id="ARBA00031501"/>
    </source>
</evidence>
<dbReference type="InterPro" id="IPR013797">
    <property type="entry name" value="Maltooligo_trehalose_synth_4"/>
</dbReference>
<evidence type="ECO:0000256" key="8">
    <source>
        <dbReference type="ARBA" id="ARBA00031423"/>
    </source>
</evidence>
<gene>
    <name evidence="12" type="ORF">GCM10022392_05330</name>
</gene>
<dbReference type="PANTHER" id="PTHR32438">
    <property type="entry name" value="4-ALPHA-GLUCANOTRANSFERASE DPE1, CHLOROPLASTIC/AMYLOPLASTIC"/>
    <property type="match status" value="1"/>
</dbReference>
<dbReference type="NCBIfam" id="TIGR02401">
    <property type="entry name" value="trehalose_TreY"/>
    <property type="match status" value="1"/>
</dbReference>
<evidence type="ECO:0000256" key="5">
    <source>
        <dbReference type="ARBA" id="ARBA00022676"/>
    </source>
</evidence>
<accession>A0ABP7WFE6</accession>
<dbReference type="Proteomes" id="UP001500841">
    <property type="component" value="Unassembled WGS sequence"/>
</dbReference>
<evidence type="ECO:0000256" key="1">
    <source>
        <dbReference type="ARBA" id="ARBA00000439"/>
    </source>
</evidence>
<dbReference type="PANTHER" id="PTHR32438:SF5">
    <property type="entry name" value="4-ALPHA-GLUCANOTRANSFERASE DPE1, CHLOROPLASTIC_AMYLOPLASTIC"/>
    <property type="match status" value="1"/>
</dbReference>
<evidence type="ECO:0000256" key="6">
    <source>
        <dbReference type="ARBA" id="ARBA00022679"/>
    </source>
</evidence>
<name>A0ABP7WFE6_9SPHI</name>
<keyword evidence="13" id="KW-1185">Reference proteome</keyword>
<keyword evidence="5 10" id="KW-0328">Glycosyltransferase</keyword>
<dbReference type="SMART" id="SM00642">
    <property type="entry name" value="Aamy"/>
    <property type="match status" value="1"/>
</dbReference>
<dbReference type="EMBL" id="BAABCV010000002">
    <property type="protein sequence ID" value="GAA4087243.1"/>
    <property type="molecule type" value="Genomic_DNA"/>
</dbReference>
<feature type="domain" description="Glycosyl hydrolase family 13 catalytic" evidence="11">
    <location>
        <begin position="6"/>
        <end position="426"/>
    </location>
</feature>
<keyword evidence="7 10" id="KW-0119">Carbohydrate metabolism</keyword>
<dbReference type="SUPFAM" id="SSF51445">
    <property type="entry name" value="(Trans)glycosidases"/>
    <property type="match status" value="2"/>
</dbReference>
<dbReference type="RefSeq" id="WP_345100891.1">
    <property type="nucleotide sequence ID" value="NZ_BAABCV010000002.1"/>
</dbReference>
<dbReference type="InterPro" id="IPR012767">
    <property type="entry name" value="Trehalose_TreY"/>
</dbReference>
<dbReference type="Gene3D" id="1.10.150.200">
    <property type="entry name" value="Maltooligosyl trehalose synthase, domain 3"/>
    <property type="match status" value="1"/>
</dbReference>
<dbReference type="Pfam" id="PF02446">
    <property type="entry name" value="Glyco_hydro_77"/>
    <property type="match status" value="1"/>
</dbReference>
<dbReference type="Gene3D" id="3.20.20.80">
    <property type="entry name" value="Glycosidases"/>
    <property type="match status" value="2"/>
</dbReference>
<dbReference type="InterPro" id="IPR003385">
    <property type="entry name" value="Glyco_hydro_77"/>
</dbReference>
<dbReference type="InterPro" id="IPR017853">
    <property type="entry name" value="GH"/>
</dbReference>
<dbReference type="CDD" id="cd11336">
    <property type="entry name" value="AmyAc_MTSase"/>
    <property type="match status" value="1"/>
</dbReference>